<organism evidence="1">
    <name type="scientific">Caldilineaceae bacterium SB0664_bin_27</name>
    <dbReference type="NCBI Taxonomy" id="2605260"/>
    <lineage>
        <taxon>Bacteria</taxon>
        <taxon>Bacillati</taxon>
        <taxon>Chloroflexota</taxon>
        <taxon>Caldilineae</taxon>
        <taxon>Caldilineales</taxon>
        <taxon>Caldilineaceae</taxon>
    </lineage>
</organism>
<comment type="caution">
    <text evidence="1">The sequence shown here is derived from an EMBL/GenBank/DDBJ whole genome shotgun (WGS) entry which is preliminary data.</text>
</comment>
<sequence>MTTTAEFQNHNALLDDPQAMRGQMATDGFLFFRGLLPADEIVALRRQILQVCDNYGWIAPGTELMDGIADPSADGMEPFCGVGVPPEAYGDVQCLESFHRLAHNPVVVEMLGKLFDETVLVHALKIARLMIPAKGNAPTPAHQDHIFIQGSKTVYTCWIPLGDCPRELGGLSVLRGSHKLGILPVREAEGAGGRHVIFGDDAPQEWFETDFQIGDVLVFHSLTVHKSIPNRTKNQIRLSTDYRYQPPSLPIEKKSITPHCNVLPWEEIYAGWNSKDLQYYWENYNLDFQEFDDSLVAVQGE</sequence>
<proteinExistence type="predicted"/>
<evidence type="ECO:0000313" key="1">
    <source>
        <dbReference type="EMBL" id="MXY92946.1"/>
    </source>
</evidence>
<name>A0A6B0YPG9_9CHLR</name>
<dbReference type="PANTHER" id="PTHR40128:SF1">
    <property type="entry name" value="PHYTANOYL-COA HYDROXYLASE"/>
    <property type="match status" value="1"/>
</dbReference>
<dbReference type="GO" id="GO:0016706">
    <property type="term" value="F:2-oxoglutarate-dependent dioxygenase activity"/>
    <property type="evidence" value="ECO:0007669"/>
    <property type="project" value="UniProtKB-ARBA"/>
</dbReference>
<dbReference type="InterPro" id="IPR008775">
    <property type="entry name" value="Phytyl_CoA_dOase-like"/>
</dbReference>
<reference evidence="1" key="1">
    <citation type="submission" date="2019-09" db="EMBL/GenBank/DDBJ databases">
        <title>Characterisation of the sponge microbiome using genome-centric metagenomics.</title>
        <authorList>
            <person name="Engelberts J.P."/>
            <person name="Robbins S.J."/>
            <person name="De Goeij J.M."/>
            <person name="Aranda M."/>
            <person name="Bell S.C."/>
            <person name="Webster N.S."/>
        </authorList>
    </citation>
    <scope>NUCLEOTIDE SEQUENCE</scope>
    <source>
        <strain evidence="1">SB0664_bin_27</strain>
    </source>
</reference>
<keyword evidence="1" id="KW-0223">Dioxygenase</keyword>
<keyword evidence="1" id="KW-0560">Oxidoreductase</keyword>
<dbReference type="AlphaFoldDB" id="A0A6B0YPG9"/>
<accession>A0A6B0YPG9</accession>
<dbReference type="EMBL" id="VXRG01000050">
    <property type="protein sequence ID" value="MXY92946.1"/>
    <property type="molecule type" value="Genomic_DNA"/>
</dbReference>
<gene>
    <name evidence="1" type="ORF">F4Y42_05790</name>
</gene>
<dbReference type="Pfam" id="PF05721">
    <property type="entry name" value="PhyH"/>
    <property type="match status" value="1"/>
</dbReference>
<dbReference type="Gene3D" id="2.60.120.620">
    <property type="entry name" value="q2cbj1_9rhob like domain"/>
    <property type="match status" value="1"/>
</dbReference>
<dbReference type="SUPFAM" id="SSF51197">
    <property type="entry name" value="Clavaminate synthase-like"/>
    <property type="match status" value="1"/>
</dbReference>
<dbReference type="PANTHER" id="PTHR40128">
    <property type="entry name" value="EXPRESSED PROTEIN"/>
    <property type="match status" value="1"/>
</dbReference>
<protein>
    <submittedName>
        <fullName evidence="1">Phytanoyl-CoA dioxygenase family protein</fullName>
    </submittedName>
</protein>